<feature type="compositionally biased region" description="Basic and acidic residues" evidence="1">
    <location>
        <begin position="1"/>
        <end position="19"/>
    </location>
</feature>
<evidence type="ECO:0000313" key="2">
    <source>
        <dbReference type="EMBL" id="GER36229.1"/>
    </source>
</evidence>
<evidence type="ECO:0000313" key="3">
    <source>
        <dbReference type="Proteomes" id="UP000325081"/>
    </source>
</evidence>
<protein>
    <submittedName>
        <fullName evidence="2">DCD (Development and Cell Death) domain protein</fullName>
    </submittedName>
</protein>
<feature type="region of interest" description="Disordered" evidence="1">
    <location>
        <begin position="1"/>
        <end position="64"/>
    </location>
</feature>
<gene>
    <name evidence="2" type="ORF">STAS_12558</name>
</gene>
<comment type="caution">
    <text evidence="2">The sequence shown here is derived from an EMBL/GenBank/DDBJ whole genome shotgun (WGS) entry which is preliminary data.</text>
</comment>
<sequence>MGNSPRKEKPDKRHADESVRNASHAKHVKMVGSSSNRPDSSDDFVDVPPRTRRDENAITRKGKGKEVVTHECSVDLELNNDLVEHKSGSDNDGAFPSINTRSTVATFVKVVSGLSDVKRQAVPNCVIDNNVGMDDAGVGIIRDDVVVSEHLDDGETRINLADVHFLCSFSRQPTYGYGICDVSVIIFLFVDAYATKANVWYRSIIGFVNDDRN</sequence>
<organism evidence="2 3">
    <name type="scientific">Striga asiatica</name>
    <name type="common">Asiatic witchweed</name>
    <name type="synonym">Buchnera asiatica</name>
    <dbReference type="NCBI Taxonomy" id="4170"/>
    <lineage>
        <taxon>Eukaryota</taxon>
        <taxon>Viridiplantae</taxon>
        <taxon>Streptophyta</taxon>
        <taxon>Embryophyta</taxon>
        <taxon>Tracheophyta</taxon>
        <taxon>Spermatophyta</taxon>
        <taxon>Magnoliopsida</taxon>
        <taxon>eudicotyledons</taxon>
        <taxon>Gunneridae</taxon>
        <taxon>Pentapetalae</taxon>
        <taxon>asterids</taxon>
        <taxon>lamiids</taxon>
        <taxon>Lamiales</taxon>
        <taxon>Orobanchaceae</taxon>
        <taxon>Buchnereae</taxon>
        <taxon>Striga</taxon>
    </lineage>
</organism>
<reference evidence="3" key="1">
    <citation type="journal article" date="2019" name="Curr. Biol.">
        <title>Genome Sequence of Striga asiatica Provides Insight into the Evolution of Plant Parasitism.</title>
        <authorList>
            <person name="Yoshida S."/>
            <person name="Kim S."/>
            <person name="Wafula E.K."/>
            <person name="Tanskanen J."/>
            <person name="Kim Y.M."/>
            <person name="Honaas L."/>
            <person name="Yang Z."/>
            <person name="Spallek T."/>
            <person name="Conn C.E."/>
            <person name="Ichihashi Y."/>
            <person name="Cheong K."/>
            <person name="Cui S."/>
            <person name="Der J.P."/>
            <person name="Gundlach H."/>
            <person name="Jiao Y."/>
            <person name="Hori C."/>
            <person name="Ishida J.K."/>
            <person name="Kasahara H."/>
            <person name="Kiba T."/>
            <person name="Kim M.S."/>
            <person name="Koo N."/>
            <person name="Laohavisit A."/>
            <person name="Lee Y.H."/>
            <person name="Lumba S."/>
            <person name="McCourt P."/>
            <person name="Mortimer J.C."/>
            <person name="Mutuku J.M."/>
            <person name="Nomura T."/>
            <person name="Sasaki-Sekimoto Y."/>
            <person name="Seto Y."/>
            <person name="Wang Y."/>
            <person name="Wakatake T."/>
            <person name="Sakakibara H."/>
            <person name="Demura T."/>
            <person name="Yamaguchi S."/>
            <person name="Yoneyama K."/>
            <person name="Manabe R.I."/>
            <person name="Nelson D.C."/>
            <person name="Schulman A.H."/>
            <person name="Timko M.P."/>
            <person name="dePamphilis C.W."/>
            <person name="Choi D."/>
            <person name="Shirasu K."/>
        </authorList>
    </citation>
    <scope>NUCLEOTIDE SEQUENCE [LARGE SCALE GENOMIC DNA]</scope>
    <source>
        <strain evidence="3">cv. UVA1</strain>
    </source>
</reference>
<accession>A0A5A7PTT4</accession>
<dbReference type="EMBL" id="BKCP01005084">
    <property type="protein sequence ID" value="GER36229.1"/>
    <property type="molecule type" value="Genomic_DNA"/>
</dbReference>
<keyword evidence="3" id="KW-1185">Reference proteome</keyword>
<proteinExistence type="predicted"/>
<name>A0A5A7PTT4_STRAF</name>
<dbReference type="Proteomes" id="UP000325081">
    <property type="component" value="Unassembled WGS sequence"/>
</dbReference>
<evidence type="ECO:0000256" key="1">
    <source>
        <dbReference type="SAM" id="MobiDB-lite"/>
    </source>
</evidence>
<feature type="compositionally biased region" description="Basic and acidic residues" evidence="1">
    <location>
        <begin position="49"/>
        <end position="64"/>
    </location>
</feature>
<dbReference type="AlphaFoldDB" id="A0A5A7PTT4"/>